<evidence type="ECO:0000313" key="3">
    <source>
        <dbReference type="Proteomes" id="UP000036938"/>
    </source>
</evidence>
<comment type="caution">
    <text evidence="2">The sequence shown here is derived from an EMBL/GenBank/DDBJ whole genome shotgun (WGS) entry which is preliminary data.</text>
</comment>
<organism evidence="2 3">
    <name type="scientific">Pseudaestuariivita atlantica</name>
    <dbReference type="NCBI Taxonomy" id="1317121"/>
    <lineage>
        <taxon>Bacteria</taxon>
        <taxon>Pseudomonadati</taxon>
        <taxon>Pseudomonadota</taxon>
        <taxon>Alphaproteobacteria</taxon>
        <taxon>Rhodobacterales</taxon>
        <taxon>Paracoccaceae</taxon>
        <taxon>Pseudaestuariivita</taxon>
    </lineage>
</organism>
<dbReference type="Proteomes" id="UP000036938">
    <property type="component" value="Unassembled WGS sequence"/>
</dbReference>
<feature type="transmembrane region" description="Helical" evidence="1">
    <location>
        <begin position="36"/>
        <end position="55"/>
    </location>
</feature>
<evidence type="ECO:0000256" key="1">
    <source>
        <dbReference type="SAM" id="Phobius"/>
    </source>
</evidence>
<gene>
    <name evidence="2" type="ORF">ATO11_07690</name>
</gene>
<dbReference type="STRING" id="1317121.ATO11_07690"/>
<reference evidence="2 3" key="1">
    <citation type="journal article" date="2015" name="Int. J. Syst. Evol. Microbiol.">
        <title>Aestuariivita atlantica sp. nov., isolated from deep sea sediment of the Atlantic Ocean.</title>
        <authorList>
            <person name="Li G."/>
            <person name="Lai Q."/>
            <person name="Du Y."/>
            <person name="Liu X."/>
            <person name="Sun F."/>
            <person name="Shao Z."/>
        </authorList>
    </citation>
    <scope>NUCLEOTIDE SEQUENCE [LARGE SCALE GENOMIC DNA]</scope>
    <source>
        <strain evidence="2 3">22II-S11-z3</strain>
    </source>
</reference>
<evidence type="ECO:0000313" key="2">
    <source>
        <dbReference type="EMBL" id="KNG94115.1"/>
    </source>
</evidence>
<keyword evidence="1" id="KW-1133">Transmembrane helix</keyword>
<name>A0A0L1JQV5_9RHOB</name>
<keyword evidence="3" id="KW-1185">Reference proteome</keyword>
<keyword evidence="1" id="KW-0472">Membrane</keyword>
<dbReference type="EMBL" id="AQQZ01000003">
    <property type="protein sequence ID" value="KNG94115.1"/>
    <property type="molecule type" value="Genomic_DNA"/>
</dbReference>
<accession>A0A0L1JQV5</accession>
<protein>
    <submittedName>
        <fullName evidence="2">Uncharacterized protein</fullName>
    </submittedName>
</protein>
<dbReference type="AlphaFoldDB" id="A0A0L1JQV5"/>
<proteinExistence type="predicted"/>
<sequence length="68" mass="6777">MMAMITMILGGVLGFVAGLSGWLGFGLSAGAAFGLYLGISVGLPLLVIGISLLRASDAPGRAELRAQG</sequence>
<keyword evidence="1" id="KW-0812">Transmembrane</keyword>